<dbReference type="GO" id="GO:0003924">
    <property type="term" value="F:GTPase activity"/>
    <property type="evidence" value="ECO:0007669"/>
    <property type="project" value="InterPro"/>
</dbReference>
<dbReference type="PANTHER" id="PTHR43381:SF20">
    <property type="entry name" value="TRANSLATION INITIATION FACTOR IF-2, MITOCHONDRIAL"/>
    <property type="match status" value="1"/>
</dbReference>
<keyword evidence="10" id="KW-1185">Reference proteome</keyword>
<name>A0A9K3Q522_9STRA</name>
<feature type="domain" description="Tr-type G" evidence="8">
    <location>
        <begin position="134"/>
        <end position="351"/>
    </location>
</feature>
<dbReference type="PANTHER" id="PTHR43381">
    <property type="entry name" value="TRANSLATION INITIATION FACTOR IF-2-RELATED"/>
    <property type="match status" value="1"/>
</dbReference>
<dbReference type="InterPro" id="IPR000795">
    <property type="entry name" value="T_Tr_GTP-bd_dom"/>
</dbReference>
<dbReference type="GO" id="GO:0003743">
    <property type="term" value="F:translation initiation factor activity"/>
    <property type="evidence" value="ECO:0007669"/>
    <property type="project" value="UniProtKB-KW"/>
</dbReference>
<evidence type="ECO:0000256" key="4">
    <source>
        <dbReference type="ARBA" id="ARBA00022917"/>
    </source>
</evidence>
<gene>
    <name evidence="9" type="ORF">IV203_019546</name>
</gene>
<evidence type="ECO:0000256" key="7">
    <source>
        <dbReference type="SAM" id="MobiDB-lite"/>
    </source>
</evidence>
<dbReference type="NCBIfam" id="TIGR00231">
    <property type="entry name" value="small_GTP"/>
    <property type="match status" value="1"/>
</dbReference>
<dbReference type="Pfam" id="PF11987">
    <property type="entry name" value="IF-2"/>
    <property type="match status" value="1"/>
</dbReference>
<proteinExistence type="inferred from homology"/>
<evidence type="ECO:0000313" key="9">
    <source>
        <dbReference type="EMBL" id="KAG7370976.1"/>
    </source>
</evidence>
<keyword evidence="4" id="KW-0648">Protein biosynthesis</keyword>
<keyword evidence="5" id="KW-0342">GTP-binding</keyword>
<dbReference type="InterPro" id="IPR005225">
    <property type="entry name" value="Small_GTP-bd"/>
</dbReference>
<evidence type="ECO:0000256" key="5">
    <source>
        <dbReference type="ARBA" id="ARBA00023134"/>
    </source>
</evidence>
<dbReference type="CDD" id="cd03702">
    <property type="entry name" value="IF2_mtIF2_II"/>
    <property type="match status" value="1"/>
</dbReference>
<dbReference type="InterPro" id="IPR053905">
    <property type="entry name" value="EF-G-like_DII"/>
</dbReference>
<evidence type="ECO:0000256" key="6">
    <source>
        <dbReference type="ARBA" id="ARBA00025162"/>
    </source>
</evidence>
<dbReference type="InterPro" id="IPR015760">
    <property type="entry name" value="TIF_IF2"/>
</dbReference>
<comment type="function">
    <text evidence="6">One of the essential components for the initiation of protein synthesis. Protects formylmethionyl-tRNA from spontaneous hydrolysis and promotes its binding to the 30S ribosomal subunits. Also involved in the hydrolysis of GTP during the formation of the 70S ribosomal complex.</text>
</comment>
<reference evidence="9" key="1">
    <citation type="journal article" date="2021" name="Sci. Rep.">
        <title>Diploid genomic architecture of Nitzschia inconspicua, an elite biomass production diatom.</title>
        <authorList>
            <person name="Oliver A."/>
            <person name="Podell S."/>
            <person name="Pinowska A."/>
            <person name="Traller J.C."/>
            <person name="Smith S.R."/>
            <person name="McClure R."/>
            <person name="Beliaev A."/>
            <person name="Bohutskyi P."/>
            <person name="Hill E.A."/>
            <person name="Rabines A."/>
            <person name="Zheng H."/>
            <person name="Allen L.Z."/>
            <person name="Kuo A."/>
            <person name="Grigoriev I.V."/>
            <person name="Allen A.E."/>
            <person name="Hazlebeck D."/>
            <person name="Allen E.E."/>
        </authorList>
    </citation>
    <scope>NUCLEOTIDE SEQUENCE</scope>
    <source>
        <strain evidence="9">Hildebrandi</strain>
    </source>
</reference>
<dbReference type="AlphaFoldDB" id="A0A9K3Q522"/>
<sequence length="729" mass="78603">MRRQNEPTSTVAPSQQQPRVVTLPAAPLTVSEASALLRIKVDEIQTKLREIGAIQEDTMDNEEDDTELSSTASASLTPKPEFRLDVDMMELLSMEFGIETNRAEEDVVLDSEQLLMQQRKVDTSTNDVFAKYPPRPPVVTIMGHVDHGKTTLMDALRRQSLQQQSKSKGSKKTASKKKKGGKGSESDNVAGTEAGGITQIISAFEVSLQGQENKVTFLDTPGHAAFTAMRHSGTHAADVIVLVVAADDGISEQTVEIINLYKSIVKGSSESGISMVVALNKIDKPGIDVDEAKRRIENQLLEHGIIAEGIDATDSEYGQPVQVIPTSGLTGQGLDDLMEGLLLQSEVMDLRADDSANAEGIVMDARMEKGLGAVVDCIIRWGNIKKGDVIISGDQVARVRMLKDVNDKVLKKGLPSQPVRIIGFKALPKAGDPLMVVESEQVAEDILEQRLAMSGEESDRPDGQSSDVELHIHGRRGGDSWRVKKVQAKAGLEEADGSIRIPIIVKADADGSLSAVRDSLVSLGQKSKHMVVIDPISEGIGEVTASDIQMAKESEATIFAFGLKRIDQGILNLAETEGVQICSSDIIYSLLDSAQESLGSYLPPTPKEHIHGRAVVKAVFTIDSNDGKEKIAGMNVLDGYVYKATAPSPDVSGDGSSAKLKCHFRVFRQGKMISPAGETTTASSLRRFKEVVDSVRRGDDCGLGLVGFDGFEEGDEIECYSVEMKKGVL</sequence>
<reference evidence="9" key="2">
    <citation type="submission" date="2021-04" db="EMBL/GenBank/DDBJ databases">
        <authorList>
            <person name="Podell S."/>
        </authorList>
    </citation>
    <scope>NUCLEOTIDE SEQUENCE</scope>
    <source>
        <strain evidence="9">Hildebrandi</strain>
    </source>
</reference>
<dbReference type="GO" id="GO:0005525">
    <property type="term" value="F:GTP binding"/>
    <property type="evidence" value="ECO:0007669"/>
    <property type="project" value="UniProtKB-KW"/>
</dbReference>
<dbReference type="Pfam" id="PF22042">
    <property type="entry name" value="EF-G_D2"/>
    <property type="match status" value="1"/>
</dbReference>
<dbReference type="GO" id="GO:0005737">
    <property type="term" value="C:cytoplasm"/>
    <property type="evidence" value="ECO:0007669"/>
    <property type="project" value="TreeGrafter"/>
</dbReference>
<dbReference type="FunFam" id="3.40.50.10050:FF:000001">
    <property type="entry name" value="Translation initiation factor IF-2"/>
    <property type="match status" value="1"/>
</dbReference>
<accession>A0A9K3Q522</accession>
<comment type="caution">
    <text evidence="9">The sequence shown here is derived from an EMBL/GenBank/DDBJ whole genome shotgun (WGS) entry which is preliminary data.</text>
</comment>
<comment type="similarity">
    <text evidence="1">Belongs to the TRAFAC class translation factor GTPase superfamily. Classic translation factor GTPase family. IF-2 subfamily.</text>
</comment>
<dbReference type="PROSITE" id="PS51722">
    <property type="entry name" value="G_TR_2"/>
    <property type="match status" value="1"/>
</dbReference>
<evidence type="ECO:0000313" key="10">
    <source>
        <dbReference type="Proteomes" id="UP000693970"/>
    </source>
</evidence>
<feature type="region of interest" description="Disordered" evidence="7">
    <location>
        <begin position="1"/>
        <end position="20"/>
    </location>
</feature>
<dbReference type="Proteomes" id="UP000693970">
    <property type="component" value="Unassembled WGS sequence"/>
</dbReference>
<evidence type="ECO:0000256" key="3">
    <source>
        <dbReference type="ARBA" id="ARBA00022741"/>
    </source>
</evidence>
<evidence type="ECO:0000259" key="8">
    <source>
        <dbReference type="PROSITE" id="PS51722"/>
    </source>
</evidence>
<feature type="compositionally biased region" description="Polar residues" evidence="7">
    <location>
        <begin position="1"/>
        <end position="19"/>
    </location>
</feature>
<keyword evidence="2 9" id="KW-0396">Initiation factor</keyword>
<feature type="compositionally biased region" description="Basic residues" evidence="7">
    <location>
        <begin position="168"/>
        <end position="181"/>
    </location>
</feature>
<evidence type="ECO:0000256" key="2">
    <source>
        <dbReference type="ARBA" id="ARBA00022540"/>
    </source>
</evidence>
<organism evidence="9 10">
    <name type="scientific">Nitzschia inconspicua</name>
    <dbReference type="NCBI Taxonomy" id="303405"/>
    <lineage>
        <taxon>Eukaryota</taxon>
        <taxon>Sar</taxon>
        <taxon>Stramenopiles</taxon>
        <taxon>Ochrophyta</taxon>
        <taxon>Bacillariophyta</taxon>
        <taxon>Bacillariophyceae</taxon>
        <taxon>Bacillariophycidae</taxon>
        <taxon>Bacillariales</taxon>
        <taxon>Bacillariaceae</taxon>
        <taxon>Nitzschia</taxon>
    </lineage>
</organism>
<dbReference type="InterPro" id="IPR023115">
    <property type="entry name" value="TIF_IF2_dom3"/>
</dbReference>
<dbReference type="InterPro" id="IPR044145">
    <property type="entry name" value="IF2_II"/>
</dbReference>
<protein>
    <submittedName>
        <fullName evidence="9">Translation initiation factor IF-2</fullName>
    </submittedName>
</protein>
<dbReference type="Pfam" id="PF00009">
    <property type="entry name" value="GTP_EFTU"/>
    <property type="match status" value="1"/>
</dbReference>
<dbReference type="OrthoDB" id="361630at2759"/>
<keyword evidence="3" id="KW-0547">Nucleotide-binding</keyword>
<dbReference type="CDD" id="cd01887">
    <property type="entry name" value="IF2_eIF5B"/>
    <property type="match status" value="1"/>
</dbReference>
<dbReference type="EMBL" id="JAGRRH010000004">
    <property type="protein sequence ID" value="KAG7370976.1"/>
    <property type="molecule type" value="Genomic_DNA"/>
</dbReference>
<feature type="region of interest" description="Disordered" evidence="7">
    <location>
        <begin position="160"/>
        <end position="191"/>
    </location>
</feature>
<evidence type="ECO:0000256" key="1">
    <source>
        <dbReference type="ARBA" id="ARBA00007733"/>
    </source>
</evidence>